<feature type="non-terminal residue" evidence="2">
    <location>
        <position position="74"/>
    </location>
</feature>
<reference evidence="2 3" key="1">
    <citation type="journal article" date="2021" name="Nat. Plants">
        <title>The Taxus genome provides insights into paclitaxel biosynthesis.</title>
        <authorList>
            <person name="Xiong X."/>
            <person name="Gou J."/>
            <person name="Liao Q."/>
            <person name="Li Y."/>
            <person name="Zhou Q."/>
            <person name="Bi G."/>
            <person name="Li C."/>
            <person name="Du R."/>
            <person name="Wang X."/>
            <person name="Sun T."/>
            <person name="Guo L."/>
            <person name="Liang H."/>
            <person name="Lu P."/>
            <person name="Wu Y."/>
            <person name="Zhang Z."/>
            <person name="Ro D.K."/>
            <person name="Shang Y."/>
            <person name="Huang S."/>
            <person name="Yan J."/>
        </authorList>
    </citation>
    <scope>NUCLEOTIDE SEQUENCE [LARGE SCALE GENOMIC DNA]</scope>
    <source>
        <strain evidence="2">Ta-2019</strain>
    </source>
</reference>
<evidence type="ECO:0000313" key="3">
    <source>
        <dbReference type="Proteomes" id="UP000824469"/>
    </source>
</evidence>
<keyword evidence="3" id="KW-1185">Reference proteome</keyword>
<dbReference type="EMBL" id="JAHRHJ020000007">
    <property type="protein sequence ID" value="KAH9309614.1"/>
    <property type="molecule type" value="Genomic_DNA"/>
</dbReference>
<name>A0AA38FUD1_TAXCH</name>
<dbReference type="AlphaFoldDB" id="A0AA38FUD1"/>
<feature type="region of interest" description="Disordered" evidence="1">
    <location>
        <begin position="52"/>
        <end position="74"/>
    </location>
</feature>
<organism evidence="2 3">
    <name type="scientific">Taxus chinensis</name>
    <name type="common">Chinese yew</name>
    <name type="synonym">Taxus wallichiana var. chinensis</name>
    <dbReference type="NCBI Taxonomy" id="29808"/>
    <lineage>
        <taxon>Eukaryota</taxon>
        <taxon>Viridiplantae</taxon>
        <taxon>Streptophyta</taxon>
        <taxon>Embryophyta</taxon>
        <taxon>Tracheophyta</taxon>
        <taxon>Spermatophyta</taxon>
        <taxon>Pinopsida</taxon>
        <taxon>Pinidae</taxon>
        <taxon>Conifers II</taxon>
        <taxon>Cupressales</taxon>
        <taxon>Taxaceae</taxon>
        <taxon>Taxus</taxon>
    </lineage>
</organism>
<accession>A0AA38FUD1</accession>
<proteinExistence type="predicted"/>
<evidence type="ECO:0000256" key="1">
    <source>
        <dbReference type="SAM" id="MobiDB-lite"/>
    </source>
</evidence>
<dbReference type="Proteomes" id="UP000824469">
    <property type="component" value="Unassembled WGS sequence"/>
</dbReference>
<evidence type="ECO:0000313" key="2">
    <source>
        <dbReference type="EMBL" id="KAH9309614.1"/>
    </source>
</evidence>
<gene>
    <name evidence="2" type="ORF">KI387_037525</name>
</gene>
<sequence>MLEDPINKVPEGTMASCHQAPQYTKGHHMMFVRGYKGYRCRANAQGHLEPIPTRHFKSDKHGLGLKSQGAQPVE</sequence>
<protein>
    <submittedName>
        <fullName evidence="2">Uncharacterized protein</fullName>
    </submittedName>
</protein>
<comment type="caution">
    <text evidence="2">The sequence shown here is derived from an EMBL/GenBank/DDBJ whole genome shotgun (WGS) entry which is preliminary data.</text>
</comment>